<name>A0A433PAY0_9FUNG</name>
<organism evidence="1 2">
    <name type="scientific">Jimgerdemannia flammicorona</name>
    <dbReference type="NCBI Taxonomy" id="994334"/>
    <lineage>
        <taxon>Eukaryota</taxon>
        <taxon>Fungi</taxon>
        <taxon>Fungi incertae sedis</taxon>
        <taxon>Mucoromycota</taxon>
        <taxon>Mucoromycotina</taxon>
        <taxon>Endogonomycetes</taxon>
        <taxon>Endogonales</taxon>
        <taxon>Endogonaceae</taxon>
        <taxon>Jimgerdemannia</taxon>
    </lineage>
</organism>
<keyword evidence="2" id="KW-1185">Reference proteome</keyword>
<evidence type="ECO:0000313" key="1">
    <source>
        <dbReference type="EMBL" id="RUS14688.1"/>
    </source>
</evidence>
<proteinExistence type="predicted"/>
<accession>A0A433PAY0</accession>
<dbReference type="EMBL" id="RBNJ01026862">
    <property type="protein sequence ID" value="RUS14688.1"/>
    <property type="molecule type" value="Genomic_DNA"/>
</dbReference>
<sequence length="137" mass="15945">MSMYIISHGRLHYKRNRQRTNSASRRSVRPRDRPSHHLFIWSTSISKIGKQIFFLISCSCCAKYRYFQNRQHQSKHVMKNPFPRGIAVSRPGGSSPDRHKSACFSEVRYAHLDQVRGKLVVARKVMFVVDNTILNIA</sequence>
<gene>
    <name evidence="1" type="ORF">BC938DRAFT_477272</name>
</gene>
<dbReference type="Proteomes" id="UP000274822">
    <property type="component" value="Unassembled WGS sequence"/>
</dbReference>
<dbReference type="AlphaFoldDB" id="A0A433PAY0"/>
<reference evidence="1 2" key="1">
    <citation type="journal article" date="2018" name="New Phytol.">
        <title>Phylogenomics of Endogonaceae and evolution of mycorrhizas within Mucoromycota.</title>
        <authorList>
            <person name="Chang Y."/>
            <person name="Desiro A."/>
            <person name="Na H."/>
            <person name="Sandor L."/>
            <person name="Lipzen A."/>
            <person name="Clum A."/>
            <person name="Barry K."/>
            <person name="Grigoriev I.V."/>
            <person name="Martin F.M."/>
            <person name="Stajich J.E."/>
            <person name="Smith M.E."/>
            <person name="Bonito G."/>
            <person name="Spatafora J.W."/>
        </authorList>
    </citation>
    <scope>NUCLEOTIDE SEQUENCE [LARGE SCALE GENOMIC DNA]</scope>
    <source>
        <strain evidence="1 2">AD002</strain>
    </source>
</reference>
<evidence type="ECO:0000313" key="2">
    <source>
        <dbReference type="Proteomes" id="UP000274822"/>
    </source>
</evidence>
<comment type="caution">
    <text evidence="1">The sequence shown here is derived from an EMBL/GenBank/DDBJ whole genome shotgun (WGS) entry which is preliminary data.</text>
</comment>
<protein>
    <submittedName>
        <fullName evidence="1">Uncharacterized protein</fullName>
    </submittedName>
</protein>